<dbReference type="EMBL" id="WHNP01000001">
    <property type="protein sequence ID" value="MPW15338.1"/>
    <property type="molecule type" value="Genomic_DNA"/>
</dbReference>
<keyword evidence="3" id="KW-1185">Reference proteome</keyword>
<dbReference type="InterPro" id="IPR035901">
    <property type="entry name" value="GIY-YIG_endonuc_sf"/>
</dbReference>
<protein>
    <recommendedName>
        <fullName evidence="1">GIY-YIG domain-containing protein</fullName>
    </recommendedName>
</protein>
<proteinExistence type="predicted"/>
<name>A0A7X1N5B6_9BURK</name>
<comment type="caution">
    <text evidence="2">The sequence shown here is derived from an EMBL/GenBank/DDBJ whole genome shotgun (WGS) entry which is preliminary data.</text>
</comment>
<dbReference type="InterPro" id="IPR000305">
    <property type="entry name" value="GIY-YIG_endonuc"/>
</dbReference>
<dbReference type="RefSeq" id="WP_152754748.1">
    <property type="nucleotide sequence ID" value="NZ_WHNP01000001.1"/>
</dbReference>
<gene>
    <name evidence="2" type="ORF">GCT13_00025</name>
</gene>
<accession>A0A7X1N5B6</accession>
<feature type="domain" description="GIY-YIG" evidence="1">
    <location>
        <begin position="31"/>
        <end position="129"/>
    </location>
</feature>
<sequence>MATIPGWFHQLKWSVVANVAVVNRDRSIIPDFPGCYVFMEFAEAPRPGRVLYIGQASTSLRQRLGAYLVDIRTPKATERHKGKAFVLEARHAHTDQGVYIQWVEYGGNERDIDILEASLINYLNPAANDREDDTRHPLLGIRDRLPPDLLR</sequence>
<evidence type="ECO:0000259" key="1">
    <source>
        <dbReference type="PROSITE" id="PS50164"/>
    </source>
</evidence>
<dbReference type="SUPFAM" id="SSF82771">
    <property type="entry name" value="GIY-YIG endonuclease"/>
    <property type="match status" value="1"/>
</dbReference>
<evidence type="ECO:0000313" key="2">
    <source>
        <dbReference type="EMBL" id="MPW15338.1"/>
    </source>
</evidence>
<reference evidence="2 3" key="1">
    <citation type="submission" date="2019-10" db="EMBL/GenBank/DDBJ databases">
        <title>Paraburkholderia sp. isolated from nodules of Mimosa pudica from Brazilian Atlantic Forest soils.</title>
        <authorList>
            <person name="Paulitsch F."/>
            <person name="Hungria M."/>
            <person name="Dall'Agnol R."/>
        </authorList>
    </citation>
    <scope>NUCLEOTIDE SEQUENCE [LARGE SCALE GENOMIC DNA]</scope>
    <source>
        <strain evidence="2 3">CNPSo 3157</strain>
    </source>
</reference>
<evidence type="ECO:0000313" key="3">
    <source>
        <dbReference type="Proteomes" id="UP000484381"/>
    </source>
</evidence>
<dbReference type="Gene3D" id="3.40.1440.10">
    <property type="entry name" value="GIY-YIG endonuclease"/>
    <property type="match status" value="1"/>
</dbReference>
<dbReference type="PROSITE" id="PS50164">
    <property type="entry name" value="GIY_YIG"/>
    <property type="match status" value="1"/>
</dbReference>
<dbReference type="Proteomes" id="UP000484381">
    <property type="component" value="Unassembled WGS sequence"/>
</dbReference>
<dbReference type="AlphaFoldDB" id="A0A7X1N5B6"/>
<organism evidence="2 3">
    <name type="scientific">Paraburkholderia franconis</name>
    <dbReference type="NCBI Taxonomy" id="2654983"/>
    <lineage>
        <taxon>Bacteria</taxon>
        <taxon>Pseudomonadati</taxon>
        <taxon>Pseudomonadota</taxon>
        <taxon>Betaproteobacteria</taxon>
        <taxon>Burkholderiales</taxon>
        <taxon>Burkholderiaceae</taxon>
        <taxon>Paraburkholderia</taxon>
    </lineage>
</organism>